<reference evidence="2 3" key="1">
    <citation type="submission" date="2018-08" db="EMBL/GenBank/DDBJ databases">
        <title>Genome Sequence of Clavibacter michiganensis Subspecies type strains, and the Atypical Peach-Colored Strains Isolated from Tomato.</title>
        <authorList>
            <person name="Osdaghi E."/>
            <person name="Portier P."/>
            <person name="Briand M."/>
            <person name="Jacques M.-A."/>
        </authorList>
    </citation>
    <scope>NUCLEOTIDE SEQUENCE [LARGE SCALE GENOMIC DNA]</scope>
    <source>
        <strain evidence="2 3">CFBP 6488</strain>
    </source>
</reference>
<proteinExistence type="predicted"/>
<feature type="chain" id="PRO_5017462191" evidence="1">
    <location>
        <begin position="26"/>
        <end position="154"/>
    </location>
</feature>
<organism evidence="2 3">
    <name type="scientific">Clavibacter michiganensis subsp. insidiosus</name>
    <dbReference type="NCBI Taxonomy" id="33014"/>
    <lineage>
        <taxon>Bacteria</taxon>
        <taxon>Bacillati</taxon>
        <taxon>Actinomycetota</taxon>
        <taxon>Actinomycetes</taxon>
        <taxon>Micrococcales</taxon>
        <taxon>Microbacteriaceae</taxon>
        <taxon>Clavibacter</taxon>
    </lineage>
</organism>
<dbReference type="EMBL" id="QWEA01000408">
    <property type="protein sequence ID" value="RIJ28638.1"/>
    <property type="molecule type" value="Genomic_DNA"/>
</dbReference>
<evidence type="ECO:0000313" key="2">
    <source>
        <dbReference type="EMBL" id="RIJ28638.1"/>
    </source>
</evidence>
<dbReference type="SUPFAM" id="SSF49478">
    <property type="entry name" value="Cna protein B-type domain"/>
    <property type="match status" value="1"/>
</dbReference>
<gene>
    <name evidence="2" type="ORF">DZF93_10410</name>
</gene>
<sequence>MWALILAVAFACTALLLSAPSAAHADPRAAPQAVDPASAEQSLLVWVRADADKTGIAGVTVKVSGGGVEATGTTGADGKAEVGLSAPGSFTVEVDASTIPEGAGVPRAGSSPREIDVAAGNKNVPAFFFLSPDGAAAGAAGSTPAPSASAGAGT</sequence>
<feature type="non-terminal residue" evidence="2">
    <location>
        <position position="154"/>
    </location>
</feature>
<evidence type="ECO:0000256" key="1">
    <source>
        <dbReference type="SAM" id="SignalP"/>
    </source>
</evidence>
<dbReference type="Gene3D" id="2.60.40.10">
    <property type="entry name" value="Immunoglobulins"/>
    <property type="match status" value="1"/>
</dbReference>
<dbReference type="AlphaFoldDB" id="A0A399RB30"/>
<feature type="signal peptide" evidence="1">
    <location>
        <begin position="1"/>
        <end position="25"/>
    </location>
</feature>
<dbReference type="InterPro" id="IPR013783">
    <property type="entry name" value="Ig-like_fold"/>
</dbReference>
<protein>
    <submittedName>
        <fullName evidence="2">Branched-chain amino acid ABC transporter permease</fullName>
    </submittedName>
</protein>
<evidence type="ECO:0000313" key="3">
    <source>
        <dbReference type="Proteomes" id="UP000266634"/>
    </source>
</evidence>
<dbReference type="GO" id="GO:0005975">
    <property type="term" value="P:carbohydrate metabolic process"/>
    <property type="evidence" value="ECO:0007669"/>
    <property type="project" value="UniProtKB-ARBA"/>
</dbReference>
<comment type="caution">
    <text evidence="2">The sequence shown here is derived from an EMBL/GenBank/DDBJ whole genome shotgun (WGS) entry which is preliminary data.</text>
</comment>
<name>A0A399RB30_9MICO</name>
<keyword evidence="1" id="KW-0732">Signal</keyword>
<dbReference type="Proteomes" id="UP000266634">
    <property type="component" value="Unassembled WGS sequence"/>
</dbReference>
<accession>A0A399RB30</accession>